<gene>
    <name evidence="1" type="ORF">UFOVP190_71</name>
</gene>
<accession>A0A6J7WGG2</accession>
<organism evidence="1">
    <name type="scientific">uncultured Caudovirales phage</name>
    <dbReference type="NCBI Taxonomy" id="2100421"/>
    <lineage>
        <taxon>Viruses</taxon>
        <taxon>Duplodnaviria</taxon>
        <taxon>Heunggongvirae</taxon>
        <taxon>Uroviricota</taxon>
        <taxon>Caudoviricetes</taxon>
        <taxon>Peduoviridae</taxon>
        <taxon>Maltschvirus</taxon>
        <taxon>Maltschvirus maltsch</taxon>
    </lineage>
</organism>
<protein>
    <submittedName>
        <fullName evidence="1">Baseplate hub assembly protein, bacteriophage T4-like</fullName>
    </submittedName>
</protein>
<sequence>MENTTNNALNPLSKFFRQPSIYLKLPSNGRFWPENSVELPVTGELPIYPMTARDEITLRTPDALMNGAGIVEVIQSCCPNIKDAWKMPSVDVDAVLIAIRIASYGNGMPVDTNCPHCGEENNHEIDLRVSLANVTCPNYDRKIDVDNLKIKVKPQAYFGVNRKNTISYEEQRMMAALESSDEDELRIKEIADSMSRLVQIGIDTITDSTEYIELGDGTVVNNKDFIREFYNNANGATVRTIQERLGAINNEGAIKPQTASCSKCTKSYDIPLMFDYANFFANGS</sequence>
<dbReference type="Pfam" id="PF12322">
    <property type="entry name" value="T4_baseplate"/>
    <property type="match status" value="1"/>
</dbReference>
<reference evidence="1" key="1">
    <citation type="submission" date="2020-05" db="EMBL/GenBank/DDBJ databases">
        <authorList>
            <person name="Chiriac C."/>
            <person name="Salcher M."/>
            <person name="Ghai R."/>
            <person name="Kavagutti S V."/>
        </authorList>
    </citation>
    <scope>NUCLEOTIDE SEQUENCE</scope>
</reference>
<dbReference type="InterPro" id="IPR024364">
    <property type="entry name" value="Baseplate_phage_T4-like"/>
</dbReference>
<dbReference type="EMBL" id="LR798243">
    <property type="protein sequence ID" value="CAB5214362.1"/>
    <property type="molecule type" value="Genomic_DNA"/>
</dbReference>
<proteinExistence type="predicted"/>
<evidence type="ECO:0000313" key="1">
    <source>
        <dbReference type="EMBL" id="CAB5214362.1"/>
    </source>
</evidence>
<name>A0A6J7WGG2_9CAUD</name>